<dbReference type="RefSeq" id="WP_160930598.1">
    <property type="nucleotide sequence ID" value="NZ_WWEU01000004.1"/>
</dbReference>
<dbReference type="PANTHER" id="PTHR30024:SF47">
    <property type="entry name" value="TAURINE-BINDING PERIPLASMIC PROTEIN"/>
    <property type="match status" value="1"/>
</dbReference>
<sequence length="331" mass="36749">MSLIRRSYVAVLLCLVITGAAIWGVNQHNVQSNIEVPEVKIAVSLTPLSSPFLIAEQLGLFEKQGLKVSLFPCASSMACTQLMLNRDVEYATASDSVVMFQSFKQSGLALLVSFVESDNDLKLLALSPSNISDVSQLEGKRVGVVKGSASEFYFDSVLIANNHKALDVEKVYLQPHELVPALLSFRVDVISAWEPMGYKADLQSTSTVKNLGTLGIYQHSFNLLSTTPYLEFAGQEPVYLLKALDEAVEWINAYPDEASRLIAKRLNIPLNQVKWSWEDYVFRLSLGNSLLSNLQLQARWAQAEGLVGDEQPDFRGLLFTQPYQQIVALRD</sequence>
<proteinExistence type="inferred from homology"/>
<organism evidence="5 6">
    <name type="scientific">Vibrio tetraodonis subsp. pristinus</name>
    <dbReference type="NCBI Taxonomy" id="2695891"/>
    <lineage>
        <taxon>Bacteria</taxon>
        <taxon>Pseudomonadati</taxon>
        <taxon>Pseudomonadota</taxon>
        <taxon>Gammaproteobacteria</taxon>
        <taxon>Vibrionales</taxon>
        <taxon>Vibrionaceae</taxon>
        <taxon>Vibrio</taxon>
    </lineage>
</organism>
<accession>A0A6L8LVT0</accession>
<name>A0A6L8LVT0_9VIBR</name>
<dbReference type="GO" id="GO:0042597">
    <property type="term" value="C:periplasmic space"/>
    <property type="evidence" value="ECO:0007669"/>
    <property type="project" value="UniProtKB-SubCell"/>
</dbReference>
<evidence type="ECO:0000256" key="1">
    <source>
        <dbReference type="ARBA" id="ARBA00004418"/>
    </source>
</evidence>
<dbReference type="Gene3D" id="3.40.190.10">
    <property type="entry name" value="Periplasmic binding protein-like II"/>
    <property type="match status" value="3"/>
</dbReference>
<comment type="subcellular location">
    <subcellularLocation>
        <location evidence="1">Periplasm</location>
    </subcellularLocation>
</comment>
<dbReference type="GO" id="GO:0042918">
    <property type="term" value="P:alkanesulfonate transmembrane transport"/>
    <property type="evidence" value="ECO:0007669"/>
    <property type="project" value="TreeGrafter"/>
</dbReference>
<evidence type="ECO:0000313" key="5">
    <source>
        <dbReference type="EMBL" id="MYM60217.1"/>
    </source>
</evidence>
<dbReference type="EMBL" id="WWEU01000004">
    <property type="protein sequence ID" value="MYM60217.1"/>
    <property type="molecule type" value="Genomic_DNA"/>
</dbReference>
<dbReference type="PANTHER" id="PTHR30024">
    <property type="entry name" value="ALIPHATIC SULFONATES-BINDING PROTEIN-RELATED"/>
    <property type="match status" value="1"/>
</dbReference>
<comment type="similarity">
    <text evidence="2">Belongs to the bacterial solute-binding protein SsuA/TauA family.</text>
</comment>
<dbReference type="InterPro" id="IPR015168">
    <property type="entry name" value="SsuA/THI5"/>
</dbReference>
<dbReference type="SUPFAM" id="SSF53850">
    <property type="entry name" value="Periplasmic binding protein-like II"/>
    <property type="match status" value="1"/>
</dbReference>
<evidence type="ECO:0000259" key="4">
    <source>
        <dbReference type="Pfam" id="PF09084"/>
    </source>
</evidence>
<protein>
    <submittedName>
        <fullName evidence="5">ABC transporter substrate-binding protein</fullName>
    </submittedName>
</protein>
<dbReference type="Pfam" id="PF09084">
    <property type="entry name" value="NMT1"/>
    <property type="match status" value="1"/>
</dbReference>
<evidence type="ECO:0000256" key="3">
    <source>
        <dbReference type="ARBA" id="ARBA00022729"/>
    </source>
</evidence>
<dbReference type="AlphaFoldDB" id="A0A6L8LVT0"/>
<comment type="caution">
    <text evidence="5">The sequence shown here is derived from an EMBL/GenBank/DDBJ whole genome shotgun (WGS) entry which is preliminary data.</text>
</comment>
<keyword evidence="3" id="KW-0732">Signal</keyword>
<feature type="domain" description="SsuA/THI5-like" evidence="4">
    <location>
        <begin position="49"/>
        <end position="258"/>
    </location>
</feature>
<evidence type="ECO:0000313" key="6">
    <source>
        <dbReference type="Proteomes" id="UP000478571"/>
    </source>
</evidence>
<reference evidence="5 6" key="1">
    <citation type="submission" date="2020-01" db="EMBL/GenBank/DDBJ databases">
        <title>Draft Genome Sequence of Vibrio sp. strain OCN044, Isolated from a Healthy Coral at Palmyra Atoll.</title>
        <authorList>
            <person name="Videau P."/>
            <person name="Loughran R."/>
            <person name="Esquivel A."/>
            <person name="Deadmond M."/>
            <person name="Paddock B.E."/>
            <person name="Saw J.H."/>
            <person name="Ushijima B."/>
        </authorList>
    </citation>
    <scope>NUCLEOTIDE SEQUENCE [LARGE SCALE GENOMIC DNA]</scope>
    <source>
        <strain evidence="5 6">OCN044</strain>
    </source>
</reference>
<evidence type="ECO:0000256" key="2">
    <source>
        <dbReference type="ARBA" id="ARBA00010742"/>
    </source>
</evidence>
<keyword evidence="6" id="KW-1185">Reference proteome</keyword>
<dbReference type="Proteomes" id="UP000478571">
    <property type="component" value="Unassembled WGS sequence"/>
</dbReference>
<gene>
    <name evidence="5" type="ORF">GTG28_13365</name>
</gene>